<dbReference type="AlphaFoldDB" id="A0A1R4K2H0"/>
<keyword evidence="1" id="KW-0472">Membrane</keyword>
<name>A0A1R4K2H0_9LACT</name>
<sequence length="96" mass="10163">MYVKNQKRILAISIFGIVCLALLLPIIIQDNMPIANLAANFPQIPGWVLTYLGAFADVTTVIGIIAAVLASAGLASIASVAINYIKKYGVKYGLAL</sequence>
<reference evidence="2 3" key="1">
    <citation type="submission" date="2017-02" db="EMBL/GenBank/DDBJ databases">
        <authorList>
            <person name="Peterson S.W."/>
        </authorList>
    </citation>
    <scope>NUCLEOTIDE SEQUENCE [LARGE SCALE GENOMIC DNA]</scope>
    <source>
        <strain evidence="2 3">42ea</strain>
    </source>
</reference>
<dbReference type="EMBL" id="FUKW01000105">
    <property type="protein sequence ID" value="SJN38449.1"/>
    <property type="molecule type" value="Genomic_DNA"/>
</dbReference>
<keyword evidence="1" id="KW-0812">Transmembrane</keyword>
<feature type="transmembrane region" description="Helical" evidence="1">
    <location>
        <begin position="9"/>
        <end position="28"/>
    </location>
</feature>
<protein>
    <recommendedName>
        <fullName evidence="4">Circular bacteriocin, circularin A/uberolysin family</fullName>
    </recommendedName>
</protein>
<dbReference type="RefSeq" id="WP_087059024.1">
    <property type="nucleotide sequence ID" value="NZ_FUKW01000105.1"/>
</dbReference>
<dbReference type="Proteomes" id="UP000195611">
    <property type="component" value="Unassembled WGS sequence"/>
</dbReference>
<evidence type="ECO:0008006" key="4">
    <source>
        <dbReference type="Google" id="ProtNLM"/>
    </source>
</evidence>
<evidence type="ECO:0000256" key="1">
    <source>
        <dbReference type="SAM" id="Phobius"/>
    </source>
</evidence>
<organism evidence="2 3">
    <name type="scientific">Marinilactibacillus psychrotolerans 42ea</name>
    <dbReference type="NCBI Taxonomy" id="1255609"/>
    <lineage>
        <taxon>Bacteria</taxon>
        <taxon>Bacillati</taxon>
        <taxon>Bacillota</taxon>
        <taxon>Bacilli</taxon>
        <taxon>Lactobacillales</taxon>
        <taxon>Carnobacteriaceae</taxon>
        <taxon>Marinilactibacillus</taxon>
    </lineage>
</organism>
<evidence type="ECO:0000313" key="2">
    <source>
        <dbReference type="EMBL" id="SJN38449.1"/>
    </source>
</evidence>
<feature type="transmembrane region" description="Helical" evidence="1">
    <location>
        <begin position="48"/>
        <end position="81"/>
    </location>
</feature>
<gene>
    <name evidence="2" type="ORF">FM115_07855</name>
</gene>
<keyword evidence="1" id="KW-1133">Transmembrane helix</keyword>
<accession>A0A1R4K2H0</accession>
<proteinExistence type="predicted"/>
<evidence type="ECO:0000313" key="3">
    <source>
        <dbReference type="Proteomes" id="UP000195611"/>
    </source>
</evidence>